<dbReference type="Gene3D" id="2.70.98.10">
    <property type="match status" value="1"/>
</dbReference>
<dbReference type="GO" id="GO:0030246">
    <property type="term" value="F:carbohydrate binding"/>
    <property type="evidence" value="ECO:0007669"/>
    <property type="project" value="InterPro"/>
</dbReference>
<comment type="caution">
    <text evidence="1">The sequence shown here is derived from an EMBL/GenBank/DDBJ whole genome shotgun (WGS) entry which is preliminary data.</text>
</comment>
<gene>
    <name evidence="1" type="ORF">FYJ85_14615</name>
</gene>
<dbReference type="EMBL" id="VUNS01000017">
    <property type="protein sequence ID" value="MST98274.1"/>
    <property type="molecule type" value="Genomic_DNA"/>
</dbReference>
<sequence>MRLNTLILGGLLLAALSGCRSSWSKSEQIMFRTPQADIAMLNPAEIRREPHNCRFSGAGWFTRLEPKAVAQNLIHDWTIIEEIPGFAAFGLPEEFEEPIPLGENPDGTLRMLRIGVGEIKRRPDQVFLDELQKPLPWEVAVFGTHDRRIIQMRQNAPGRYRLVKRIRFPGQNRVRIEGELVNLGRTELRTPVLLHPFYRVFGTQEKPIKKNGTSEFDMDPARPPYLDVETHWYKFADTPDFDSENALPLPIPEGEFSRDMSLEQPVSGKWLVAGSALPGAAIRCDRPISRLVFWHQNNSLGHSFSVEPSFELVAAPGERVFWQWDIVLPSH</sequence>
<dbReference type="InterPro" id="IPR014718">
    <property type="entry name" value="GH-type_carb-bd"/>
</dbReference>
<evidence type="ECO:0000313" key="1">
    <source>
        <dbReference type="EMBL" id="MST98274.1"/>
    </source>
</evidence>
<accession>A0A844G5P1</accession>
<name>A0A844G5P1_9BACT</name>
<reference evidence="1 2" key="1">
    <citation type="submission" date="2019-08" db="EMBL/GenBank/DDBJ databases">
        <title>In-depth cultivation of the pig gut microbiome towards novel bacterial diversity and tailored functional studies.</title>
        <authorList>
            <person name="Wylensek D."/>
            <person name="Hitch T.C.A."/>
            <person name="Clavel T."/>
        </authorList>
    </citation>
    <scope>NUCLEOTIDE SEQUENCE [LARGE SCALE GENOMIC DNA]</scope>
    <source>
        <strain evidence="1 2">BBE-744-WT-12</strain>
    </source>
</reference>
<organism evidence="1 2">
    <name type="scientific">Victivallis lenta</name>
    <dbReference type="NCBI Taxonomy" id="2606640"/>
    <lineage>
        <taxon>Bacteria</taxon>
        <taxon>Pseudomonadati</taxon>
        <taxon>Lentisphaerota</taxon>
        <taxon>Lentisphaeria</taxon>
        <taxon>Victivallales</taxon>
        <taxon>Victivallaceae</taxon>
        <taxon>Victivallis</taxon>
    </lineage>
</organism>
<dbReference type="PROSITE" id="PS51257">
    <property type="entry name" value="PROKAR_LIPOPROTEIN"/>
    <property type="match status" value="1"/>
</dbReference>
<protein>
    <submittedName>
        <fullName evidence="1">Uncharacterized protein</fullName>
    </submittedName>
</protein>
<dbReference type="Proteomes" id="UP000435649">
    <property type="component" value="Unassembled WGS sequence"/>
</dbReference>
<evidence type="ECO:0000313" key="2">
    <source>
        <dbReference type="Proteomes" id="UP000435649"/>
    </source>
</evidence>
<dbReference type="AlphaFoldDB" id="A0A844G5P1"/>
<keyword evidence="2" id="KW-1185">Reference proteome</keyword>
<dbReference type="RefSeq" id="WP_154419336.1">
    <property type="nucleotide sequence ID" value="NZ_CALXOB010000019.1"/>
</dbReference>
<proteinExistence type="predicted"/>